<evidence type="ECO:0000313" key="2">
    <source>
        <dbReference type="EMBL" id="TGM11973.1"/>
    </source>
</evidence>
<feature type="transmembrane region" description="Helical" evidence="1">
    <location>
        <begin position="547"/>
        <end position="570"/>
    </location>
</feature>
<gene>
    <name evidence="3" type="ORF">EHQ81_01870</name>
    <name evidence="2" type="ORF">EHQ82_20745</name>
</gene>
<evidence type="ECO:0000256" key="1">
    <source>
        <dbReference type="SAM" id="Phobius"/>
    </source>
</evidence>
<organism evidence="3 4">
    <name type="scientific">Leptospira selangorensis</name>
    <dbReference type="NCBI Taxonomy" id="2484982"/>
    <lineage>
        <taxon>Bacteria</taxon>
        <taxon>Pseudomonadati</taxon>
        <taxon>Spirochaetota</taxon>
        <taxon>Spirochaetia</taxon>
        <taxon>Leptospirales</taxon>
        <taxon>Leptospiraceae</taxon>
        <taxon>Leptospira</taxon>
    </lineage>
</organism>
<keyword evidence="1" id="KW-1133">Transmembrane helix</keyword>
<keyword evidence="1" id="KW-0812">Transmembrane</keyword>
<feature type="transmembrane region" description="Helical" evidence="1">
    <location>
        <begin position="17"/>
        <end position="36"/>
    </location>
</feature>
<feature type="transmembrane region" description="Helical" evidence="1">
    <location>
        <begin position="102"/>
        <end position="121"/>
    </location>
</feature>
<feature type="transmembrane region" description="Helical" evidence="1">
    <location>
        <begin position="487"/>
        <end position="503"/>
    </location>
</feature>
<dbReference type="Proteomes" id="UP000297832">
    <property type="component" value="Unassembled WGS sequence"/>
</dbReference>
<dbReference type="EMBL" id="RQGU01000161">
    <property type="protein sequence ID" value="TGM11973.1"/>
    <property type="molecule type" value="Genomic_DNA"/>
</dbReference>
<proteinExistence type="predicted"/>
<dbReference type="EMBL" id="RQGV01000005">
    <property type="protein sequence ID" value="TGM15166.1"/>
    <property type="molecule type" value="Genomic_DNA"/>
</dbReference>
<feature type="transmembrane region" description="Helical" evidence="1">
    <location>
        <begin position="462"/>
        <end position="480"/>
    </location>
</feature>
<evidence type="ECO:0000313" key="3">
    <source>
        <dbReference type="EMBL" id="TGM15166.1"/>
    </source>
</evidence>
<protein>
    <recommendedName>
        <fullName evidence="6">Glycosyltransferase RgtA/B/C/D-like domain-containing protein</fullName>
    </recommendedName>
</protein>
<feature type="transmembrane region" description="Helical" evidence="1">
    <location>
        <begin position="142"/>
        <end position="162"/>
    </location>
</feature>
<evidence type="ECO:0008006" key="6">
    <source>
        <dbReference type="Google" id="ProtNLM"/>
    </source>
</evidence>
<keyword evidence="1" id="KW-0472">Membrane</keyword>
<keyword evidence="5" id="KW-1185">Reference proteome</keyword>
<reference evidence="3 4" key="2">
    <citation type="journal article" date="2019" name="PLoS Negl. Trop. Dis.">
        <title>Revisiting the worldwide diversity of Leptospira species in the environment.</title>
        <authorList>
            <person name="Vincent A.T."/>
            <person name="Schiettekatte O."/>
            <person name="Bourhy P."/>
            <person name="Veyrier F.J."/>
            <person name="Picardeau M."/>
        </authorList>
    </citation>
    <scope>NUCLEOTIDE SEQUENCE [LARGE SCALE GENOMIC DNA]</scope>
    <source>
        <strain evidence="3 4">201702405</strain>
        <strain evidence="2">201702406</strain>
    </source>
</reference>
<reference evidence="2" key="1">
    <citation type="submission" date="2018-10" db="EMBL/GenBank/DDBJ databases">
        <authorList>
            <person name="Vincent A.T."/>
            <person name="Schiettekatte O."/>
            <person name="Bourhy P."/>
            <person name="Veyrier F.J."/>
            <person name="Picardeau M."/>
        </authorList>
    </citation>
    <scope>NUCLEOTIDE SEQUENCE</scope>
    <source>
        <strain evidence="2">201702406</strain>
    </source>
</reference>
<dbReference type="AlphaFoldDB" id="A0A5F2BVN8"/>
<feature type="transmembrane region" description="Helical" evidence="1">
    <location>
        <begin position="72"/>
        <end position="90"/>
    </location>
</feature>
<feature type="transmembrane region" description="Helical" evidence="1">
    <location>
        <begin position="304"/>
        <end position="321"/>
    </location>
</feature>
<accession>A0A5F2BVN8</accession>
<sequence>MKENIKAEVILNKTCEYCIYFSSIIFSMSFGRIIGYNGRFEIPWYGITFSVALLLIAIIIHRKFPIDLNLDVLCKLSISIILGLYTFLFFQTEDYTRHYFEVFKLPCLLSILFIIMLLAFRQRKEEKGSIWRSIAVLSAKNPFYYFCIPIFLCFTYSSVIFARGDSIPAKLYPFTIFSEGNLDLNEFFPPPNIIKAEHFVKKELLVETVTKLPSGDFFRQPYYLVWKDAKVLGSYPILPGLMNSIVYGFIKLAGIELPHPGVISQQNPIPFSAFYLEKFTAGAIAALTSMFFFRAILRLISFRSSLILSLLFSFASSHLSVSSQALWQHGLIEMLLTLSLPYVLVSNVWSRQRLLFFGLLLGTFYFVRPSGIIIAFIIGLLFGIMNKLYLIHNNSKLSQVSWISSGVLFAGIFFSLLNFYFYGDIQGGYNLFKTALANDGIDSLFAWDFWSGFSGLLWSPSYGVFIFCPIVILSIFGPFISKGRLKITLACLTLCALGYLFLYSPYKYWWGGGSYGARFFSDLSPIFFVLLIPIFKLARKIKILKVLVILFASISIWAHSSAVYLGGFLVNWQACNQLPDEVKSWDWTRIPYTQPFRKYYPLVTSEFDIQPVSSCQMGRLSGLINDRYAYRFDKDSLFADEYEKILQDTTIYFRKGNYCLTVFGAVMKEESLPDKDNLRIIISQNKKEILNYKETLRTISPNYFPSINEFEIPSSGKVGISIERKTGKSIDFAGLRIKEGACNLVRLKMNQGGKTFLVPD</sequence>
<comment type="caution">
    <text evidence="3">The sequence shown here is derived from an EMBL/GenBank/DDBJ whole genome shotgun (WGS) entry which is preliminary data.</text>
</comment>
<feature type="transmembrane region" description="Helical" evidence="1">
    <location>
        <begin position="515"/>
        <end position="535"/>
    </location>
</feature>
<evidence type="ECO:0000313" key="5">
    <source>
        <dbReference type="Proteomes" id="UP000298057"/>
    </source>
</evidence>
<feature type="transmembrane region" description="Helical" evidence="1">
    <location>
        <begin position="402"/>
        <end position="422"/>
    </location>
</feature>
<evidence type="ECO:0000313" key="4">
    <source>
        <dbReference type="Proteomes" id="UP000297832"/>
    </source>
</evidence>
<feature type="transmembrane region" description="Helical" evidence="1">
    <location>
        <begin position="42"/>
        <end position="60"/>
    </location>
</feature>
<feature type="transmembrane region" description="Helical" evidence="1">
    <location>
        <begin position="373"/>
        <end position="390"/>
    </location>
</feature>
<dbReference type="RefSeq" id="WP_135629205.1">
    <property type="nucleotide sequence ID" value="NZ_RQGU01000161.1"/>
</dbReference>
<dbReference type="Proteomes" id="UP000298057">
    <property type="component" value="Unassembled WGS sequence"/>
</dbReference>
<feature type="transmembrane region" description="Helical" evidence="1">
    <location>
        <begin position="279"/>
        <end position="297"/>
    </location>
</feature>
<name>A0A5F2BVN8_9LEPT</name>